<keyword evidence="8 9" id="KW-0472">Membrane</keyword>
<dbReference type="Pfam" id="PF02518">
    <property type="entry name" value="HATPase_c"/>
    <property type="match status" value="1"/>
</dbReference>
<dbReference type="CDD" id="cd16917">
    <property type="entry name" value="HATPase_UhpB-NarQ-NarX-like"/>
    <property type="match status" value="1"/>
</dbReference>
<protein>
    <submittedName>
        <fullName evidence="12">Signal transduction histidine kinase</fullName>
    </submittedName>
</protein>
<keyword evidence="13" id="KW-1185">Reference proteome</keyword>
<reference evidence="12 13" key="1">
    <citation type="submission" date="2020-03" db="EMBL/GenBank/DDBJ databases">
        <title>Genomic Encyclopedia of Type Strains, Phase IV (KMG-IV): sequencing the most valuable type-strain genomes for metagenomic binning, comparative biology and taxonomic classification.</title>
        <authorList>
            <person name="Goeker M."/>
        </authorList>
    </citation>
    <scope>NUCLEOTIDE SEQUENCE [LARGE SCALE GENOMIC DNA]</scope>
    <source>
        <strain evidence="12 13">DSM 21299</strain>
    </source>
</reference>
<evidence type="ECO:0000256" key="5">
    <source>
        <dbReference type="ARBA" id="ARBA00022777"/>
    </source>
</evidence>
<evidence type="ECO:0000256" key="4">
    <source>
        <dbReference type="ARBA" id="ARBA00022692"/>
    </source>
</evidence>
<dbReference type="RefSeq" id="WP_167302731.1">
    <property type="nucleotide sequence ID" value="NZ_JAASQR010000002.1"/>
</dbReference>
<feature type="transmembrane region" description="Helical" evidence="9">
    <location>
        <begin position="167"/>
        <end position="186"/>
    </location>
</feature>
<dbReference type="GO" id="GO:0000155">
    <property type="term" value="F:phosphorelay sensor kinase activity"/>
    <property type="evidence" value="ECO:0007669"/>
    <property type="project" value="InterPro"/>
</dbReference>
<feature type="domain" description="Histidine kinase/HSP90-like ATPase" evidence="10">
    <location>
        <begin position="467"/>
        <end position="513"/>
    </location>
</feature>
<dbReference type="Gene3D" id="1.20.5.1930">
    <property type="match status" value="1"/>
</dbReference>
<keyword evidence="7" id="KW-0902">Two-component regulatory system</keyword>
<evidence type="ECO:0000256" key="8">
    <source>
        <dbReference type="ARBA" id="ARBA00023136"/>
    </source>
</evidence>
<gene>
    <name evidence="12" type="ORF">FHS54_001006</name>
</gene>
<dbReference type="SUPFAM" id="SSF55874">
    <property type="entry name" value="ATPase domain of HSP90 chaperone/DNA topoisomerase II/histidine kinase"/>
    <property type="match status" value="1"/>
</dbReference>
<sequence length="554" mass="60674">MATRKLSGFVPIQPPGGIWRSLRERLRVSPSPERLISTGRLVAVLFAALAIFLDPTRPAGFLNEAHYLLAVYLAFSLSLVIAPPSWPFGSSLHLISHGVDVLALAALVYLTDELSSPFFPFLPFILLATTLRWGILGAVIGALAMEALLLAIGWGDLWDGDSELNVFIMRSAYFLVAAAMLGYFGACRASNSKRFAQLASWSFAPATTDAQVWLTDLLGHASGLLRAERLVLIWQDKKGASGSVALWGPEGLRYSAIEDPSFWRTHAASLVQNPLSRKKEVAQLQAIGAALQWPNLIIDAAMVRSAHFAGATAVGRLYVVDANNRHEDAQHLTQITALRIGHELERLALIRAVADKARDQERVRLTRDLHDSVLQELTAASLKLKAARAAMPEEAREPLNGVSHIMAEQQRRIRLFVENSRTRESLPLRDLSLLLAERADELSDQWGCDIALSVQPPDMEAPGSLHRELTQLLNEATANAVRHGGATRLAVELQQQDKGLCLTIVDNGCGRVPSADDEPTWPRSLRARVRDMGGRLAITRYAPGLAMKIEVPLP</sequence>
<evidence type="ECO:0000256" key="6">
    <source>
        <dbReference type="ARBA" id="ARBA00022989"/>
    </source>
</evidence>
<dbReference type="InterPro" id="IPR011712">
    <property type="entry name" value="Sig_transdc_His_kin_sub3_dim/P"/>
</dbReference>
<evidence type="ECO:0000256" key="7">
    <source>
        <dbReference type="ARBA" id="ARBA00023012"/>
    </source>
</evidence>
<accession>A0A846M5N6</accession>
<feature type="transmembrane region" description="Helical" evidence="9">
    <location>
        <begin position="131"/>
        <end position="155"/>
    </location>
</feature>
<evidence type="ECO:0000259" key="11">
    <source>
        <dbReference type="Pfam" id="PF07730"/>
    </source>
</evidence>
<comment type="caution">
    <text evidence="12">The sequence shown here is derived from an EMBL/GenBank/DDBJ whole genome shotgun (WGS) entry which is preliminary data.</text>
</comment>
<proteinExistence type="predicted"/>
<keyword evidence="2" id="KW-1003">Cell membrane</keyword>
<evidence type="ECO:0000256" key="2">
    <source>
        <dbReference type="ARBA" id="ARBA00022475"/>
    </source>
</evidence>
<evidence type="ECO:0000256" key="1">
    <source>
        <dbReference type="ARBA" id="ARBA00004651"/>
    </source>
</evidence>
<dbReference type="GO" id="GO:0046983">
    <property type="term" value="F:protein dimerization activity"/>
    <property type="evidence" value="ECO:0007669"/>
    <property type="project" value="InterPro"/>
</dbReference>
<evidence type="ECO:0000259" key="10">
    <source>
        <dbReference type="Pfam" id="PF02518"/>
    </source>
</evidence>
<feature type="domain" description="Signal transduction histidine kinase subgroup 3 dimerisation and phosphoacceptor" evidence="11">
    <location>
        <begin position="361"/>
        <end position="423"/>
    </location>
</feature>
<evidence type="ECO:0000256" key="9">
    <source>
        <dbReference type="SAM" id="Phobius"/>
    </source>
</evidence>
<dbReference type="Proteomes" id="UP000576821">
    <property type="component" value="Unassembled WGS sequence"/>
</dbReference>
<organism evidence="12 13">
    <name type="scientific">Sphingobium vermicomposti</name>
    <dbReference type="NCBI Taxonomy" id="529005"/>
    <lineage>
        <taxon>Bacteria</taxon>
        <taxon>Pseudomonadati</taxon>
        <taxon>Pseudomonadota</taxon>
        <taxon>Alphaproteobacteria</taxon>
        <taxon>Sphingomonadales</taxon>
        <taxon>Sphingomonadaceae</taxon>
        <taxon>Sphingobium</taxon>
    </lineage>
</organism>
<dbReference type="EMBL" id="JAASQR010000002">
    <property type="protein sequence ID" value="NIJ16040.1"/>
    <property type="molecule type" value="Genomic_DNA"/>
</dbReference>
<dbReference type="Gene3D" id="3.30.565.10">
    <property type="entry name" value="Histidine kinase-like ATPase, C-terminal domain"/>
    <property type="match status" value="1"/>
</dbReference>
<dbReference type="PANTHER" id="PTHR24421:SF37">
    <property type="entry name" value="SENSOR HISTIDINE KINASE NARS"/>
    <property type="match status" value="1"/>
</dbReference>
<dbReference type="InterPro" id="IPR050482">
    <property type="entry name" value="Sensor_HK_TwoCompSys"/>
</dbReference>
<dbReference type="GO" id="GO:0005886">
    <property type="term" value="C:plasma membrane"/>
    <property type="evidence" value="ECO:0007669"/>
    <property type="project" value="UniProtKB-SubCell"/>
</dbReference>
<dbReference type="InterPro" id="IPR003594">
    <property type="entry name" value="HATPase_dom"/>
</dbReference>
<dbReference type="Pfam" id="PF07730">
    <property type="entry name" value="HisKA_3"/>
    <property type="match status" value="1"/>
</dbReference>
<dbReference type="AlphaFoldDB" id="A0A846M5N6"/>
<evidence type="ECO:0000256" key="3">
    <source>
        <dbReference type="ARBA" id="ARBA00022679"/>
    </source>
</evidence>
<keyword evidence="6 9" id="KW-1133">Transmembrane helix</keyword>
<keyword evidence="5 12" id="KW-0418">Kinase</keyword>
<evidence type="ECO:0000313" key="12">
    <source>
        <dbReference type="EMBL" id="NIJ16040.1"/>
    </source>
</evidence>
<name>A0A846M5N6_9SPHN</name>
<comment type="subcellular location">
    <subcellularLocation>
        <location evidence="1">Cell membrane</location>
        <topology evidence="1">Multi-pass membrane protein</topology>
    </subcellularLocation>
</comment>
<dbReference type="InterPro" id="IPR036890">
    <property type="entry name" value="HATPase_C_sf"/>
</dbReference>
<keyword evidence="3" id="KW-0808">Transferase</keyword>
<feature type="transmembrane region" description="Helical" evidence="9">
    <location>
        <begin position="65"/>
        <end position="82"/>
    </location>
</feature>
<keyword evidence="4 9" id="KW-0812">Transmembrane</keyword>
<dbReference type="PANTHER" id="PTHR24421">
    <property type="entry name" value="NITRATE/NITRITE SENSOR PROTEIN NARX-RELATED"/>
    <property type="match status" value="1"/>
</dbReference>
<evidence type="ECO:0000313" key="13">
    <source>
        <dbReference type="Proteomes" id="UP000576821"/>
    </source>
</evidence>